<evidence type="ECO:0000256" key="6">
    <source>
        <dbReference type="SAM" id="SignalP"/>
    </source>
</evidence>
<name>M7TB46_EUTLA</name>
<evidence type="ECO:0000313" key="8">
    <source>
        <dbReference type="Proteomes" id="UP000012174"/>
    </source>
</evidence>
<dbReference type="GO" id="GO:0000324">
    <property type="term" value="C:fungal-type vacuole"/>
    <property type="evidence" value="ECO:0007669"/>
    <property type="project" value="TreeGrafter"/>
</dbReference>
<proteinExistence type="inferred from homology"/>
<dbReference type="OrthoDB" id="443318at2759"/>
<evidence type="ECO:0000256" key="3">
    <source>
        <dbReference type="ARBA" id="ARBA00022670"/>
    </source>
</evidence>
<dbReference type="HOGENOM" id="CLU_008523_10_3_1"/>
<dbReference type="InterPro" id="IPR029058">
    <property type="entry name" value="AB_hydrolase_fold"/>
</dbReference>
<dbReference type="SUPFAM" id="SSF53474">
    <property type="entry name" value="alpha/beta-Hydrolases"/>
    <property type="match status" value="1"/>
</dbReference>
<evidence type="ECO:0000256" key="5">
    <source>
        <dbReference type="ARBA" id="ARBA00023180"/>
    </source>
</evidence>
<accession>M7TB46</accession>
<sequence length="473" mass="53069">MHYLAMKSLVLQLAFCVAPLFAASVNKRYSAEKNGVLYNVFEHAATGSRLEFVKDSGICETTPNVTQYSGYLTVGDNMNMFFWFFEARNEPATAPLVAWFNGGPGGSSLNALFRSNGPCQFYDGSDTPSLNPNSFNEYANMIYIDQPIGVGFSYGSACCDSTDTAAIYVWNLIQAFYDNFPEYESRDFAIFAQSYGGRYGPLFANRILEQNVAVEDGTVEGEHVNLVTLAMNDGLYNMTEWYIGLIEYSYSNPYRQLIDDSFRDELYDYYRETCLPALEICYSTDDDDDCYSADSQCKRLLSNIQAENNFDFESYDIRPNATIAPDTYADYLSRQDVKDAIGARGDFVPLSNAVYNNLTEAGDWVRPSAAIIPSVLEAGVRVLMWTGDADWICSWEANSREADAVVWDGQAEFQSATLEPYTVDGTERGTFKTVDNFSYMRVYEAGHDMSFYQGDLTLQVLRQIVGEGQIKPT</sequence>
<dbReference type="InterPro" id="IPR001563">
    <property type="entry name" value="Peptidase_S10"/>
</dbReference>
<dbReference type="Gene3D" id="1.10.287.410">
    <property type="match status" value="1"/>
</dbReference>
<feature type="signal peptide" evidence="6">
    <location>
        <begin position="1"/>
        <end position="22"/>
    </location>
</feature>
<dbReference type="OMA" id="WTFMQIF"/>
<dbReference type="EMBL" id="KB706531">
    <property type="protein sequence ID" value="EMR67086.1"/>
    <property type="molecule type" value="Genomic_DNA"/>
</dbReference>
<dbReference type="Gene3D" id="3.40.50.1820">
    <property type="entry name" value="alpha/beta hydrolase"/>
    <property type="match status" value="1"/>
</dbReference>
<feature type="chain" id="PRO_5004085427" evidence="6">
    <location>
        <begin position="23"/>
        <end position="473"/>
    </location>
</feature>
<evidence type="ECO:0000313" key="7">
    <source>
        <dbReference type="EMBL" id="EMR67086.1"/>
    </source>
</evidence>
<dbReference type="Proteomes" id="UP000012174">
    <property type="component" value="Unassembled WGS sequence"/>
</dbReference>
<keyword evidence="6" id="KW-0732">Signal</keyword>
<dbReference type="AlphaFoldDB" id="M7TB46"/>
<protein>
    <submittedName>
        <fullName evidence="7">Putative carboxypeptidase s1 protein</fullName>
    </submittedName>
</protein>
<keyword evidence="8" id="KW-1185">Reference proteome</keyword>
<dbReference type="KEGG" id="ela:UCREL1_5916"/>
<gene>
    <name evidence="7" type="ORF">UCREL1_5916</name>
</gene>
<keyword evidence="4" id="KW-0378">Hydrolase</keyword>
<keyword evidence="3" id="KW-0645">Protease</keyword>
<dbReference type="PRINTS" id="PR00724">
    <property type="entry name" value="CRBOXYPTASEC"/>
</dbReference>
<keyword evidence="5" id="KW-0325">Glycoprotein</keyword>
<keyword evidence="2 7" id="KW-0121">Carboxypeptidase</keyword>
<dbReference type="GO" id="GO:0006508">
    <property type="term" value="P:proteolysis"/>
    <property type="evidence" value="ECO:0007669"/>
    <property type="project" value="UniProtKB-KW"/>
</dbReference>
<dbReference type="GO" id="GO:0004185">
    <property type="term" value="F:serine-type carboxypeptidase activity"/>
    <property type="evidence" value="ECO:0007669"/>
    <property type="project" value="InterPro"/>
</dbReference>
<evidence type="ECO:0000256" key="2">
    <source>
        <dbReference type="ARBA" id="ARBA00022645"/>
    </source>
</evidence>
<dbReference type="eggNOG" id="KOG1282">
    <property type="taxonomic scope" value="Eukaryota"/>
</dbReference>
<comment type="similarity">
    <text evidence="1">Belongs to the peptidase S10 family.</text>
</comment>
<evidence type="ECO:0000256" key="1">
    <source>
        <dbReference type="ARBA" id="ARBA00009431"/>
    </source>
</evidence>
<reference evidence="8" key="1">
    <citation type="journal article" date="2013" name="Genome Announc.">
        <title>Draft genome sequence of the grapevine dieback fungus Eutypa lata UCR-EL1.</title>
        <authorList>
            <person name="Blanco-Ulate B."/>
            <person name="Rolshausen P.E."/>
            <person name="Cantu D."/>
        </authorList>
    </citation>
    <scope>NUCLEOTIDE SEQUENCE [LARGE SCALE GENOMIC DNA]</scope>
    <source>
        <strain evidence="8">UCR-EL1</strain>
    </source>
</reference>
<organism evidence="7 8">
    <name type="scientific">Eutypa lata (strain UCR-EL1)</name>
    <name type="common">Grapevine dieback disease fungus</name>
    <name type="synonym">Eutypa armeniacae</name>
    <dbReference type="NCBI Taxonomy" id="1287681"/>
    <lineage>
        <taxon>Eukaryota</taxon>
        <taxon>Fungi</taxon>
        <taxon>Dikarya</taxon>
        <taxon>Ascomycota</taxon>
        <taxon>Pezizomycotina</taxon>
        <taxon>Sordariomycetes</taxon>
        <taxon>Xylariomycetidae</taxon>
        <taxon>Xylariales</taxon>
        <taxon>Diatrypaceae</taxon>
        <taxon>Eutypa</taxon>
    </lineage>
</organism>
<dbReference type="PANTHER" id="PTHR11802">
    <property type="entry name" value="SERINE PROTEASE FAMILY S10 SERINE CARBOXYPEPTIDASE"/>
    <property type="match status" value="1"/>
</dbReference>
<dbReference type="Pfam" id="PF00450">
    <property type="entry name" value="Peptidase_S10"/>
    <property type="match status" value="1"/>
</dbReference>
<evidence type="ECO:0000256" key="4">
    <source>
        <dbReference type="ARBA" id="ARBA00022801"/>
    </source>
</evidence>
<dbReference type="PANTHER" id="PTHR11802:SF453">
    <property type="entry name" value="S1, PUTATIVE-RELATED"/>
    <property type="match status" value="1"/>
</dbReference>